<accession>A0A392SMN3</accession>
<feature type="non-terminal residue" evidence="2">
    <location>
        <position position="56"/>
    </location>
</feature>
<evidence type="ECO:0000313" key="3">
    <source>
        <dbReference type="Proteomes" id="UP000265520"/>
    </source>
</evidence>
<feature type="compositionally biased region" description="Low complexity" evidence="1">
    <location>
        <begin position="1"/>
        <end position="14"/>
    </location>
</feature>
<comment type="caution">
    <text evidence="2">The sequence shown here is derived from an EMBL/GenBank/DDBJ whole genome shotgun (WGS) entry which is preliminary data.</text>
</comment>
<evidence type="ECO:0000256" key="1">
    <source>
        <dbReference type="SAM" id="MobiDB-lite"/>
    </source>
</evidence>
<proteinExistence type="predicted"/>
<dbReference type="AlphaFoldDB" id="A0A392SMN3"/>
<protein>
    <submittedName>
        <fullName evidence="2">Uncharacterized protein</fullName>
    </submittedName>
</protein>
<reference evidence="2 3" key="1">
    <citation type="journal article" date="2018" name="Front. Plant Sci.">
        <title>Red Clover (Trifolium pratense) and Zigzag Clover (T. medium) - A Picture of Genomic Similarities and Differences.</title>
        <authorList>
            <person name="Dluhosova J."/>
            <person name="Istvanek J."/>
            <person name="Nedelnik J."/>
            <person name="Repkova J."/>
        </authorList>
    </citation>
    <scope>NUCLEOTIDE SEQUENCE [LARGE SCALE GENOMIC DNA]</scope>
    <source>
        <strain evidence="3">cv. 10/8</strain>
        <tissue evidence="2">Leaf</tissue>
    </source>
</reference>
<name>A0A392SMN3_9FABA</name>
<sequence length="56" mass="5663">MSNVVRTGPDRPVGPVGPGTGHVCGSVWPEKRAANKPVKIGRTGEEPGQTGELAGA</sequence>
<evidence type="ECO:0000313" key="2">
    <source>
        <dbReference type="EMBL" id="MCI49255.1"/>
    </source>
</evidence>
<feature type="region of interest" description="Disordered" evidence="1">
    <location>
        <begin position="1"/>
        <end position="56"/>
    </location>
</feature>
<dbReference type="Proteomes" id="UP000265520">
    <property type="component" value="Unassembled WGS sequence"/>
</dbReference>
<dbReference type="EMBL" id="LXQA010398557">
    <property type="protein sequence ID" value="MCI49255.1"/>
    <property type="molecule type" value="Genomic_DNA"/>
</dbReference>
<organism evidence="2 3">
    <name type="scientific">Trifolium medium</name>
    <dbReference type="NCBI Taxonomy" id="97028"/>
    <lineage>
        <taxon>Eukaryota</taxon>
        <taxon>Viridiplantae</taxon>
        <taxon>Streptophyta</taxon>
        <taxon>Embryophyta</taxon>
        <taxon>Tracheophyta</taxon>
        <taxon>Spermatophyta</taxon>
        <taxon>Magnoliopsida</taxon>
        <taxon>eudicotyledons</taxon>
        <taxon>Gunneridae</taxon>
        <taxon>Pentapetalae</taxon>
        <taxon>rosids</taxon>
        <taxon>fabids</taxon>
        <taxon>Fabales</taxon>
        <taxon>Fabaceae</taxon>
        <taxon>Papilionoideae</taxon>
        <taxon>50 kb inversion clade</taxon>
        <taxon>NPAAA clade</taxon>
        <taxon>Hologalegina</taxon>
        <taxon>IRL clade</taxon>
        <taxon>Trifolieae</taxon>
        <taxon>Trifolium</taxon>
    </lineage>
</organism>
<keyword evidence="3" id="KW-1185">Reference proteome</keyword>